<dbReference type="EC" id="1.1.1.270" evidence="8"/>
<comment type="pathway">
    <text evidence="6">Steroid biosynthesis; zymosterol biosynthesis; zymosterol from lanosterol: step 5/6.</text>
</comment>
<dbReference type="PANTHER" id="PTHR43647:SF1">
    <property type="entry name" value="3-KETO-STEROID REDUCTASE ERG27"/>
    <property type="match status" value="1"/>
</dbReference>
<dbReference type="Gene3D" id="3.40.50.720">
    <property type="entry name" value="NAD(P)-binding Rossmann-like Domain"/>
    <property type="match status" value="1"/>
</dbReference>
<evidence type="ECO:0000256" key="1">
    <source>
        <dbReference type="ARBA" id="ARBA00022516"/>
    </source>
</evidence>
<dbReference type="InterPro" id="IPR036291">
    <property type="entry name" value="NAD(P)-bd_dom_sf"/>
</dbReference>
<feature type="transmembrane region" description="Helical" evidence="9">
    <location>
        <begin position="17"/>
        <end position="37"/>
    </location>
</feature>
<name>A0AAV0BJC8_PHAPC</name>
<dbReference type="AlphaFoldDB" id="A0AAV0BJC8"/>
<reference evidence="10" key="1">
    <citation type="submission" date="2022-06" db="EMBL/GenBank/DDBJ databases">
        <authorList>
            <consortium name="SYNGENTA / RWTH Aachen University"/>
        </authorList>
    </citation>
    <scope>NUCLEOTIDE SEQUENCE</scope>
</reference>
<dbReference type="GO" id="GO:0006694">
    <property type="term" value="P:steroid biosynthetic process"/>
    <property type="evidence" value="ECO:0007669"/>
    <property type="project" value="UniProtKB-KW"/>
</dbReference>
<evidence type="ECO:0000256" key="9">
    <source>
        <dbReference type="SAM" id="Phobius"/>
    </source>
</evidence>
<keyword evidence="9" id="KW-1133">Transmembrane helix</keyword>
<evidence type="ECO:0000256" key="6">
    <source>
        <dbReference type="ARBA" id="ARBA00023589"/>
    </source>
</evidence>
<keyword evidence="2" id="KW-0521">NADP</keyword>
<evidence type="ECO:0000256" key="3">
    <source>
        <dbReference type="ARBA" id="ARBA00022955"/>
    </source>
</evidence>
<evidence type="ECO:0000256" key="5">
    <source>
        <dbReference type="ARBA" id="ARBA00023098"/>
    </source>
</evidence>
<comment type="similarity">
    <text evidence="7">Belongs to the short-chain dehydrogenases/reductases (SDR) family. ERG27 subfamily.</text>
</comment>
<evidence type="ECO:0000256" key="7">
    <source>
        <dbReference type="ARBA" id="ARBA00023593"/>
    </source>
</evidence>
<accession>A0AAV0BJC8</accession>
<dbReference type="GO" id="GO:0000253">
    <property type="term" value="F:3-beta-hydroxysteroid 3-dehydrogenase (NADP+) activity"/>
    <property type="evidence" value="ECO:0007669"/>
    <property type="project" value="UniProtKB-EC"/>
</dbReference>
<keyword evidence="3" id="KW-0752">Steroid biosynthesis</keyword>
<dbReference type="InterPro" id="IPR002347">
    <property type="entry name" value="SDR_fam"/>
</dbReference>
<sequence>MSNKSSINDPRFPDKPVILITGATGAVGYGICLRLLYQLSQPIQDDLSRPSTRLKADLNSEDDEEEDVDSQSVYATPNGVTILIGCRNQQKGEFTRSRLMESLKKLFIKYRRTDEDETLYSYIDQLTGQLETMSFESYRKRWLDNLTIEGIEIDLYRAQSVIKAVKEIDQHYGYLTHLILNAGGGPFVGIDWLGLIRAFIKDMVHAVTYPNYMIESKTVSETIDHLPETWQLNVFSHYLLANEALTLLSRSTSSAKARIIWTGSLDGQRSYFDRLDCQCFKTGNSYQSSKYQVEILGQGFASRIQEGGFSERVTSTVAHPGVVAGNMFLPIIGQFMDWMMKIVFYFTRTVLGSPNHIVDAYSAALVWSYLCLAERISEKVKTKELPSSIRYGVQCNRWGDPIVVVEEEKDQQEVEARIIDQRIVFETCDKYSVALRRIWEN</sequence>
<keyword evidence="9" id="KW-0472">Membrane</keyword>
<dbReference type="GO" id="GO:0005811">
    <property type="term" value="C:lipid droplet"/>
    <property type="evidence" value="ECO:0007669"/>
    <property type="project" value="TreeGrafter"/>
</dbReference>
<dbReference type="SUPFAM" id="SSF51735">
    <property type="entry name" value="NAD(P)-binding Rossmann-fold domains"/>
    <property type="match status" value="1"/>
</dbReference>
<comment type="caution">
    <text evidence="10">The sequence shown here is derived from an EMBL/GenBank/DDBJ whole genome shotgun (WGS) entry which is preliminary data.</text>
</comment>
<dbReference type="Proteomes" id="UP001153365">
    <property type="component" value="Unassembled WGS sequence"/>
</dbReference>
<organism evidence="10 11">
    <name type="scientific">Phakopsora pachyrhizi</name>
    <name type="common">Asian soybean rust disease fungus</name>
    <dbReference type="NCBI Taxonomy" id="170000"/>
    <lineage>
        <taxon>Eukaryota</taxon>
        <taxon>Fungi</taxon>
        <taxon>Dikarya</taxon>
        <taxon>Basidiomycota</taxon>
        <taxon>Pucciniomycotina</taxon>
        <taxon>Pucciniomycetes</taxon>
        <taxon>Pucciniales</taxon>
        <taxon>Phakopsoraceae</taxon>
        <taxon>Phakopsora</taxon>
    </lineage>
</organism>
<dbReference type="GO" id="GO:0005741">
    <property type="term" value="C:mitochondrial outer membrane"/>
    <property type="evidence" value="ECO:0007669"/>
    <property type="project" value="TreeGrafter"/>
</dbReference>
<proteinExistence type="inferred from homology"/>
<dbReference type="GO" id="GO:0005789">
    <property type="term" value="C:endoplasmic reticulum membrane"/>
    <property type="evidence" value="ECO:0007669"/>
    <property type="project" value="TreeGrafter"/>
</dbReference>
<evidence type="ECO:0000256" key="4">
    <source>
        <dbReference type="ARBA" id="ARBA00023002"/>
    </source>
</evidence>
<evidence type="ECO:0000256" key="2">
    <source>
        <dbReference type="ARBA" id="ARBA00022857"/>
    </source>
</evidence>
<evidence type="ECO:0000256" key="8">
    <source>
        <dbReference type="ARBA" id="ARBA00023621"/>
    </source>
</evidence>
<dbReference type="EMBL" id="CALTRL010005860">
    <property type="protein sequence ID" value="CAH7687338.1"/>
    <property type="molecule type" value="Genomic_DNA"/>
</dbReference>
<dbReference type="InterPro" id="IPR051593">
    <property type="entry name" value="Ergosterol_Biosynth_ERG27"/>
</dbReference>
<dbReference type="Pfam" id="PF00106">
    <property type="entry name" value="adh_short"/>
    <property type="match status" value="1"/>
</dbReference>
<keyword evidence="1" id="KW-0444">Lipid biosynthesis</keyword>
<dbReference type="PANTHER" id="PTHR43647">
    <property type="entry name" value="DEHYDROGENASE"/>
    <property type="match status" value="1"/>
</dbReference>
<evidence type="ECO:0000313" key="10">
    <source>
        <dbReference type="EMBL" id="CAH7687338.1"/>
    </source>
</evidence>
<evidence type="ECO:0000313" key="11">
    <source>
        <dbReference type="Proteomes" id="UP001153365"/>
    </source>
</evidence>
<keyword evidence="9" id="KW-0812">Transmembrane</keyword>
<keyword evidence="11" id="KW-1185">Reference proteome</keyword>
<gene>
    <name evidence="10" type="ORF">PPACK8108_LOCUS22112</name>
</gene>
<keyword evidence="4" id="KW-0560">Oxidoreductase</keyword>
<protein>
    <recommendedName>
        <fullName evidence="8">3beta-hydroxysteroid 3-dehydrogenase</fullName>
        <ecNumber evidence="8">1.1.1.270</ecNumber>
    </recommendedName>
</protein>
<keyword evidence="5" id="KW-0443">Lipid metabolism</keyword>